<dbReference type="Proteomes" id="UP000237911">
    <property type="component" value="Unassembled WGS sequence"/>
</dbReference>
<evidence type="ECO:0000313" key="1">
    <source>
        <dbReference type="EMBL" id="PQM51684.1"/>
    </source>
</evidence>
<reference evidence="1 2" key="1">
    <citation type="submission" date="2018-02" db="EMBL/GenBank/DDBJ databases">
        <title>Draft genome sequence of Mycobacterium virginiense isolated from mud of a swine farm in Japan.</title>
        <authorList>
            <person name="Ohya K."/>
        </authorList>
    </citation>
    <scope>NUCLEOTIDE SEQUENCE [LARGE SCALE GENOMIC DNA]</scope>
    <source>
        <strain evidence="1 2">GF75</strain>
    </source>
</reference>
<proteinExistence type="predicted"/>
<dbReference type="EMBL" id="PUEV01000059">
    <property type="protein sequence ID" value="PQM51684.1"/>
    <property type="molecule type" value="Genomic_DNA"/>
</dbReference>
<dbReference type="RefSeq" id="WP_105295280.1">
    <property type="nucleotide sequence ID" value="NZ_CP092430.2"/>
</dbReference>
<keyword evidence="2" id="KW-1185">Reference proteome</keyword>
<name>A0A9X7NY55_9MYCO</name>
<protein>
    <submittedName>
        <fullName evidence="1">Uncharacterized protein</fullName>
    </submittedName>
</protein>
<organism evidence="1 2">
    <name type="scientific">Mycolicibacter virginiensis</name>
    <dbReference type="NCBI Taxonomy" id="1795032"/>
    <lineage>
        <taxon>Bacteria</taxon>
        <taxon>Bacillati</taxon>
        <taxon>Actinomycetota</taxon>
        <taxon>Actinomycetes</taxon>
        <taxon>Mycobacteriales</taxon>
        <taxon>Mycobacteriaceae</taxon>
        <taxon>Mycolicibacter</taxon>
    </lineage>
</organism>
<gene>
    <name evidence="1" type="ORF">C5U48_13655</name>
</gene>
<comment type="caution">
    <text evidence="1">The sequence shown here is derived from an EMBL/GenBank/DDBJ whole genome shotgun (WGS) entry which is preliminary data.</text>
</comment>
<evidence type="ECO:0000313" key="2">
    <source>
        <dbReference type="Proteomes" id="UP000237911"/>
    </source>
</evidence>
<sequence length="108" mass="11841">MTNRGGSSADTTSCEQWPHITRQDVYNIQMALLRNHGYGARRVDAGPDKDPMIHVVDNADRTVLAMRVSPDGLNWVLCADGGKPFVLPLAVRCADLADRVVAEARKPQ</sequence>
<accession>A0A9X7NY55</accession>
<dbReference type="AlphaFoldDB" id="A0A9X7NY55"/>